<dbReference type="PANTHER" id="PTHR33221:SF15">
    <property type="entry name" value="HTH-TYPE TRANSCRIPTIONAL REGULATOR YWGB-RELATED"/>
    <property type="match status" value="1"/>
</dbReference>
<dbReference type="RefSeq" id="WP_188612545.1">
    <property type="nucleotide sequence ID" value="NZ_BMGG01000012.1"/>
</dbReference>
<dbReference type="Gene3D" id="1.10.10.10">
    <property type="entry name" value="Winged helix-like DNA-binding domain superfamily/Winged helix DNA-binding domain"/>
    <property type="match status" value="1"/>
</dbReference>
<dbReference type="InterPro" id="IPR036388">
    <property type="entry name" value="WH-like_DNA-bd_sf"/>
</dbReference>
<organism evidence="1 2">
    <name type="scientific">Chelatococcus reniformis</name>
    <dbReference type="NCBI Taxonomy" id="1494448"/>
    <lineage>
        <taxon>Bacteria</taxon>
        <taxon>Pseudomonadati</taxon>
        <taxon>Pseudomonadota</taxon>
        <taxon>Alphaproteobacteria</taxon>
        <taxon>Hyphomicrobiales</taxon>
        <taxon>Chelatococcaceae</taxon>
        <taxon>Chelatococcus</taxon>
    </lineage>
</organism>
<evidence type="ECO:0000313" key="2">
    <source>
        <dbReference type="Proteomes" id="UP000637002"/>
    </source>
</evidence>
<dbReference type="PROSITE" id="PS51197">
    <property type="entry name" value="HTH_RRF2_2"/>
    <property type="match status" value="1"/>
</dbReference>
<keyword evidence="2" id="KW-1185">Reference proteome</keyword>
<protein>
    <submittedName>
        <fullName evidence="1">Transcriptional regulator</fullName>
    </submittedName>
</protein>
<gene>
    <name evidence="1" type="ORF">GCM10010994_56640</name>
</gene>
<dbReference type="PANTHER" id="PTHR33221">
    <property type="entry name" value="WINGED HELIX-TURN-HELIX TRANSCRIPTIONAL REGULATOR, RRF2 FAMILY"/>
    <property type="match status" value="1"/>
</dbReference>
<dbReference type="InterPro" id="IPR036390">
    <property type="entry name" value="WH_DNA-bd_sf"/>
</dbReference>
<sequence length="134" mass="14077">MAANSLLAGATQILCFIARVGDSTTSAAIAKSLKTNPVVVRRILKSLERAGIVDLRAGRHGGVALRRPAAEITLEDVHKAVGGDLFALRPTGNPRCPIYRAMAGSLTPVFDAASEAVDQTFRRTKLAALLAAID</sequence>
<proteinExistence type="predicted"/>
<dbReference type="Proteomes" id="UP000637002">
    <property type="component" value="Unassembled WGS sequence"/>
</dbReference>
<dbReference type="GO" id="GO:0003700">
    <property type="term" value="F:DNA-binding transcription factor activity"/>
    <property type="evidence" value="ECO:0007669"/>
    <property type="project" value="TreeGrafter"/>
</dbReference>
<dbReference type="AlphaFoldDB" id="A0A916XQ65"/>
<dbReference type="EMBL" id="BMGG01000012">
    <property type="protein sequence ID" value="GGC91546.1"/>
    <property type="molecule type" value="Genomic_DNA"/>
</dbReference>
<dbReference type="InterPro" id="IPR000944">
    <property type="entry name" value="Tscrpt_reg_Rrf2"/>
</dbReference>
<comment type="caution">
    <text evidence="1">The sequence shown here is derived from an EMBL/GenBank/DDBJ whole genome shotgun (WGS) entry which is preliminary data.</text>
</comment>
<reference evidence="1" key="1">
    <citation type="journal article" date="2014" name="Int. J. Syst. Evol. Microbiol.">
        <title>Complete genome sequence of Corynebacterium casei LMG S-19264T (=DSM 44701T), isolated from a smear-ripened cheese.</title>
        <authorList>
            <consortium name="US DOE Joint Genome Institute (JGI-PGF)"/>
            <person name="Walter F."/>
            <person name="Albersmeier A."/>
            <person name="Kalinowski J."/>
            <person name="Ruckert C."/>
        </authorList>
    </citation>
    <scope>NUCLEOTIDE SEQUENCE</scope>
    <source>
        <strain evidence="1">CGMCC 1.12919</strain>
    </source>
</reference>
<dbReference type="GO" id="GO:0005829">
    <property type="term" value="C:cytosol"/>
    <property type="evidence" value="ECO:0007669"/>
    <property type="project" value="TreeGrafter"/>
</dbReference>
<accession>A0A916XQ65</accession>
<evidence type="ECO:0000313" key="1">
    <source>
        <dbReference type="EMBL" id="GGC91546.1"/>
    </source>
</evidence>
<dbReference type="Pfam" id="PF02082">
    <property type="entry name" value="Rrf2"/>
    <property type="match status" value="1"/>
</dbReference>
<dbReference type="SUPFAM" id="SSF46785">
    <property type="entry name" value="Winged helix' DNA-binding domain"/>
    <property type="match status" value="1"/>
</dbReference>
<name>A0A916XQ65_9HYPH</name>
<reference evidence="1" key="2">
    <citation type="submission" date="2020-09" db="EMBL/GenBank/DDBJ databases">
        <authorList>
            <person name="Sun Q."/>
            <person name="Zhou Y."/>
        </authorList>
    </citation>
    <scope>NUCLEOTIDE SEQUENCE</scope>
    <source>
        <strain evidence="1">CGMCC 1.12919</strain>
    </source>
</reference>